<evidence type="ECO:0000256" key="4">
    <source>
        <dbReference type="ARBA" id="ARBA00034617"/>
    </source>
</evidence>
<dbReference type="GO" id="GO:0003676">
    <property type="term" value="F:nucleic acid binding"/>
    <property type="evidence" value="ECO:0007669"/>
    <property type="project" value="InterPro"/>
</dbReference>
<dbReference type="GO" id="GO:0008270">
    <property type="term" value="F:zinc ion binding"/>
    <property type="evidence" value="ECO:0007669"/>
    <property type="project" value="UniProtKB-KW"/>
</dbReference>
<gene>
    <name evidence="10" type="ORF">GGU10DRAFT_336813</name>
</gene>
<keyword evidence="11" id="KW-1185">Reference proteome</keyword>
<protein>
    <recommendedName>
        <fullName evidence="5">DNA 3'-5' helicase</fullName>
        <ecNumber evidence="5">5.6.2.4</ecNumber>
    </recommendedName>
</protein>
<comment type="caution">
    <text evidence="10">The sequence shown here is derived from an EMBL/GenBank/DDBJ whole genome shotgun (WGS) entry which is preliminary data.</text>
</comment>
<dbReference type="PANTHER" id="PTHR13710">
    <property type="entry name" value="DNA HELICASE RECQ FAMILY MEMBER"/>
    <property type="match status" value="1"/>
</dbReference>
<dbReference type="GO" id="GO:0000724">
    <property type="term" value="P:double-strand break repair via homologous recombination"/>
    <property type="evidence" value="ECO:0007669"/>
    <property type="project" value="TreeGrafter"/>
</dbReference>
<dbReference type="GO" id="GO:0005694">
    <property type="term" value="C:chromosome"/>
    <property type="evidence" value="ECO:0007669"/>
    <property type="project" value="TreeGrafter"/>
</dbReference>
<dbReference type="PROSITE" id="PS00028">
    <property type="entry name" value="ZINC_FINGER_C2H2_1"/>
    <property type="match status" value="1"/>
</dbReference>
<dbReference type="InterPro" id="IPR011545">
    <property type="entry name" value="DEAD/DEAH_box_helicase_dom"/>
</dbReference>
<dbReference type="SUPFAM" id="SSF52540">
    <property type="entry name" value="P-loop containing nucleoside triphosphate hydrolases"/>
    <property type="match status" value="1"/>
</dbReference>
<keyword evidence="2" id="KW-0547">Nucleotide-binding</keyword>
<keyword evidence="3" id="KW-0067">ATP-binding</keyword>
<keyword evidence="6" id="KW-0863">Zinc-finger</keyword>
<keyword evidence="6" id="KW-0479">Metal-binding</keyword>
<feature type="compositionally biased region" description="Basic and acidic residues" evidence="7">
    <location>
        <begin position="53"/>
        <end position="63"/>
    </location>
</feature>
<reference evidence="10" key="1">
    <citation type="submission" date="2022-08" db="EMBL/GenBank/DDBJ databases">
        <authorList>
            <consortium name="DOE Joint Genome Institute"/>
            <person name="Min B."/>
            <person name="Riley R."/>
            <person name="Sierra-Patev S."/>
            <person name="Naranjo-Ortiz M."/>
            <person name="Looney B."/>
            <person name="Konkel Z."/>
            <person name="Slot J.C."/>
            <person name="Sakamoto Y."/>
            <person name="Steenwyk J.L."/>
            <person name="Rokas A."/>
            <person name="Carro J."/>
            <person name="Camarero S."/>
            <person name="Ferreira P."/>
            <person name="Molpeceres G."/>
            <person name="Ruiz-Duenas F.J."/>
            <person name="Serrano A."/>
            <person name="Henrissat B."/>
            <person name="Drula E."/>
            <person name="Hughes K.W."/>
            <person name="Mata J.L."/>
            <person name="Ishikawa N.K."/>
            <person name="Vargas-Isla R."/>
            <person name="Ushijima S."/>
            <person name="Smith C.A."/>
            <person name="Ahrendt S."/>
            <person name="Andreopoulos W."/>
            <person name="He G."/>
            <person name="Labutti K."/>
            <person name="Lipzen A."/>
            <person name="Ng V."/>
            <person name="Sandor L."/>
            <person name="Barry K."/>
            <person name="Martinez A.T."/>
            <person name="Xiao Y."/>
            <person name="Gibbons J.G."/>
            <person name="Terashima K."/>
            <person name="Hibbett D.S."/>
            <person name="Grigoriev I.V."/>
        </authorList>
    </citation>
    <scope>NUCLEOTIDE SEQUENCE</scope>
    <source>
        <strain evidence="10">TFB10291</strain>
    </source>
</reference>
<dbReference type="EMBL" id="MU793636">
    <property type="protein sequence ID" value="KAJ3780877.1"/>
    <property type="molecule type" value="Genomic_DNA"/>
</dbReference>
<dbReference type="GO" id="GO:0009378">
    <property type="term" value="F:four-way junction helicase activity"/>
    <property type="evidence" value="ECO:0007669"/>
    <property type="project" value="TreeGrafter"/>
</dbReference>
<dbReference type="Pfam" id="PF12013">
    <property type="entry name" value="OrsD"/>
    <property type="match status" value="1"/>
</dbReference>
<sequence length="1895" mass="215088">MLNTTRQSPIDDTFMAASGLPISVDDNHMQQNEFDMNGITLSGRDEEGSEAEGEYRMEAHRGLNGDVTENDEPYGGDNGMESEYEDENENSFEENPPGNIDIQTSPKSIEQATTFLARFNIIVDPVYRITICTECAVPVPFAHIHTHQWTKHFVKLSLPFECRLPKKAEILLHLLFLGADQPRDIPYERITPIQGVETVQGYKCTIAHCGFIYGSHRSLRRHQEENHFTIKKGLRNSIRIPCQPLSKFRNARRYIEVLLRDQHTISPAMLEIERAAAACKLFEHNDTFTIASNAREKSAVFAQSRWDELLDGVDIAQLSRTISTIESPIYPLFEKLRATGREYYQEVSKSIAKLPVLVRRYIASSNSSNLKDKPFHCPQELRTVIKDSDRTSQFIAFLIVNHKTPVDSFYIPLHPYVSAKLADLHTALENDSSPESVPKRSFHQAVWAILSSPSDEYIKNELMCPFTRFLIATTVKVSGCSVRADVIPPIIAEPQWCFRATACEEILKSQGEFNGDPMLFITDSQPVLFTTLRQNMNLFKALSHNQQGLPRFNWNIERTIVSIDGFPITISSFIDGIHASLKTVTSQIERLFRGCPYQDVLEAIDAATIPNHIGQPNWFRDRPTNTDIRYSFFEEDENGLKELRPRLLQHLIQDRELFTTIDGRLVPKKGAIFRWYSELDEVVRGLYYLISSTWGGGSRGTEIEHLLYANHPRNSRNIFFINGLLTIVTEYQKTQSLTGAGKLIARTPAPQVNRLLTLVLGLGYWAAGYIGCYIGMEKTNCQRYFYEVFLLTGISMESKHFSDALGSYNGRNIGIELKLRDFRQLMSCMLISSTLTTFFDPNDEDPNVVAAHESFGHSLEMGRSGYGLDSTSTTGLAPDAVAQMQQVCIKWQAFLKLVNPGISCKVDGESEEMSTNSHNENSLITSHFQPFVSSMTKRFDDFEERTRVAIRSEIESLGIQLLEQTRNVRKIPEYQNPRRAPVHPASKEALRAVLCRKYSPTIGFTSAEQAELVNSVGSSLHVFGIIETGGGKSLAFFGAPFLFPHHLFIVVSPLIALTQDLKRRLYETSVRGGLWSEKHLYDIHTAQLVIVSANQAGSDEFYGWVTCDAVRLRLKRIFIDEAHKIVTDQGFRSCFLRFPNLVRTGVPITFLSGSLMPRSMPAILETMGISDPALVDEIRRYSGRRNLKYVVEHIEQEEYVEKIQELVERTNSTMQAEQRGIIFMSYLKEAEAVRERLGIPMYTGQMGSKEREEAEKQWRRGLAPQDRWIVATQAFGQGVDYAHVVKVIHKDPRELLNYYQEAARAGRDQKPATCHCFWTEIPTLPDNSSKIDHHGRVDMAMFLRTSGCLRIALSAFDREIHSCTALNGELCSSCEALSEVSYSSTSVDMPRFSKKLVPNVTKNITELVSNTVAINAANLNAQHQEGEDQLNLFNEVLESIDRIGCLDCWVNNQFHNESTVHVRPWGFPAILATLRQLQMKSTEHWPFCYECWIPFRWPCNHPPPFPNKRLDVERCIHRVKDQTSQKYTPLLPTLIAIIFSHKDTVTKQRSLLSLAECKAGMKWKSLGDLADWLHEPVESSSQGVDHSINDLRSKSMLHHVHVAKMTINFDDPSIYDGCKNEAREYQYEDVPVAKAKKTHKADDMPEYPSKRMKLNSDAVIRSPKTLPTEVNGNDGISVSVPSLVSPEPGAIHTAAPNPSPMLDLAHILKDHPTSFQLLTFVEEYMSAVVRVCPYHQIMTGTQPGHNRLWKCSTPLLSNKKYEFKKIFTINLKAEQGSCCFNCWTPQDDVFFHDKRICKGSDCSDWEGWWRGLPYLVWRTTYLRQLVFAELGIPSNSFPNAASYASWLTKPAHHLLDPGFDVMTTNLIVVVYVYFELDARRVFKLPTQGLTLDRES</sequence>
<feature type="region of interest" description="Disordered" evidence="7">
    <location>
        <begin position="39"/>
        <end position="99"/>
    </location>
</feature>
<evidence type="ECO:0000259" key="8">
    <source>
        <dbReference type="PROSITE" id="PS50157"/>
    </source>
</evidence>
<evidence type="ECO:0000256" key="5">
    <source>
        <dbReference type="ARBA" id="ARBA00034808"/>
    </source>
</evidence>
<dbReference type="GO" id="GO:0005634">
    <property type="term" value="C:nucleus"/>
    <property type="evidence" value="ECO:0007669"/>
    <property type="project" value="TreeGrafter"/>
</dbReference>
<dbReference type="SMART" id="SM00487">
    <property type="entry name" value="DEXDc"/>
    <property type="match status" value="1"/>
</dbReference>
<feature type="domain" description="C2H2-type" evidence="8">
    <location>
        <begin position="202"/>
        <end position="232"/>
    </location>
</feature>
<dbReference type="GO" id="GO:0005524">
    <property type="term" value="F:ATP binding"/>
    <property type="evidence" value="ECO:0007669"/>
    <property type="project" value="UniProtKB-KW"/>
</dbReference>
<accession>A0AA38L1Y7</accession>
<dbReference type="InterPro" id="IPR027417">
    <property type="entry name" value="P-loop_NTPase"/>
</dbReference>
<dbReference type="Gene3D" id="3.40.50.300">
    <property type="entry name" value="P-loop containing nucleotide triphosphate hydrolases"/>
    <property type="match status" value="2"/>
</dbReference>
<keyword evidence="6" id="KW-0862">Zinc</keyword>
<dbReference type="Pfam" id="PF00270">
    <property type="entry name" value="DEAD"/>
    <property type="match status" value="1"/>
</dbReference>
<feature type="compositionally biased region" description="Acidic residues" evidence="7">
    <location>
        <begin position="68"/>
        <end position="92"/>
    </location>
</feature>
<dbReference type="InterPro" id="IPR022698">
    <property type="entry name" value="OrsD"/>
</dbReference>
<dbReference type="Pfam" id="PF00271">
    <property type="entry name" value="Helicase_C"/>
    <property type="match status" value="1"/>
</dbReference>
<name>A0AA38L1Y7_9AGAR</name>
<dbReference type="SMART" id="SM00490">
    <property type="entry name" value="HELICc"/>
    <property type="match status" value="1"/>
</dbReference>
<evidence type="ECO:0000259" key="9">
    <source>
        <dbReference type="PROSITE" id="PS51194"/>
    </source>
</evidence>
<evidence type="ECO:0000256" key="7">
    <source>
        <dbReference type="SAM" id="MobiDB-lite"/>
    </source>
</evidence>
<evidence type="ECO:0000256" key="2">
    <source>
        <dbReference type="ARBA" id="ARBA00022741"/>
    </source>
</evidence>
<evidence type="ECO:0000313" key="10">
    <source>
        <dbReference type="EMBL" id="KAJ3780877.1"/>
    </source>
</evidence>
<dbReference type="GO" id="GO:0043138">
    <property type="term" value="F:3'-5' DNA helicase activity"/>
    <property type="evidence" value="ECO:0007669"/>
    <property type="project" value="UniProtKB-EC"/>
</dbReference>
<dbReference type="GO" id="GO:0005737">
    <property type="term" value="C:cytoplasm"/>
    <property type="evidence" value="ECO:0007669"/>
    <property type="project" value="TreeGrafter"/>
</dbReference>
<dbReference type="InterPro" id="IPR013087">
    <property type="entry name" value="Znf_C2H2_type"/>
</dbReference>
<feature type="domain" description="Helicase C-terminal" evidence="9">
    <location>
        <begin position="1202"/>
        <end position="1364"/>
    </location>
</feature>
<dbReference type="InterPro" id="IPR014001">
    <property type="entry name" value="Helicase_ATP-bd"/>
</dbReference>
<proteinExistence type="inferred from homology"/>
<comment type="catalytic activity">
    <reaction evidence="4">
        <text>Couples ATP hydrolysis with the unwinding of duplex DNA by translocating in the 3'-5' direction.</text>
        <dbReference type="EC" id="5.6.2.4"/>
    </reaction>
</comment>
<evidence type="ECO:0000256" key="3">
    <source>
        <dbReference type="ARBA" id="ARBA00022840"/>
    </source>
</evidence>
<comment type="similarity">
    <text evidence="1">Belongs to the helicase family. RecQ subfamily.</text>
</comment>
<dbReference type="PROSITE" id="PS50157">
    <property type="entry name" value="ZINC_FINGER_C2H2_2"/>
    <property type="match status" value="1"/>
</dbReference>
<evidence type="ECO:0000256" key="1">
    <source>
        <dbReference type="ARBA" id="ARBA00005446"/>
    </source>
</evidence>
<dbReference type="Proteomes" id="UP001163798">
    <property type="component" value="Unassembled WGS sequence"/>
</dbReference>
<dbReference type="PROSITE" id="PS51194">
    <property type="entry name" value="HELICASE_CTER"/>
    <property type="match status" value="1"/>
</dbReference>
<dbReference type="PANTHER" id="PTHR13710:SF149">
    <property type="entry name" value="ATP-DEPENDENT DNA HELICASE TLH2"/>
    <property type="match status" value="1"/>
</dbReference>
<evidence type="ECO:0000256" key="6">
    <source>
        <dbReference type="PROSITE-ProRule" id="PRU00042"/>
    </source>
</evidence>
<evidence type="ECO:0000313" key="11">
    <source>
        <dbReference type="Proteomes" id="UP001163798"/>
    </source>
</evidence>
<organism evidence="10 11">
    <name type="scientific">Lentinula aff. detonsa</name>
    <dbReference type="NCBI Taxonomy" id="2804958"/>
    <lineage>
        <taxon>Eukaryota</taxon>
        <taxon>Fungi</taxon>
        <taxon>Dikarya</taxon>
        <taxon>Basidiomycota</taxon>
        <taxon>Agaricomycotina</taxon>
        <taxon>Agaricomycetes</taxon>
        <taxon>Agaricomycetidae</taxon>
        <taxon>Agaricales</taxon>
        <taxon>Marasmiineae</taxon>
        <taxon>Omphalotaceae</taxon>
        <taxon>Lentinula</taxon>
    </lineage>
</organism>
<dbReference type="InterPro" id="IPR001650">
    <property type="entry name" value="Helicase_C-like"/>
</dbReference>
<dbReference type="EC" id="5.6.2.4" evidence="5"/>